<protein>
    <recommendedName>
        <fullName evidence="2">Protein FMC1 homolog</fullName>
    </recommendedName>
</protein>
<dbReference type="AlphaFoldDB" id="A0A8S1DM91"/>
<comment type="caution">
    <text evidence="3">The sequence shown here is derived from an EMBL/GenBank/DDBJ whole genome shotgun (WGS) entry which is preliminary data.</text>
</comment>
<organism evidence="3 4">
    <name type="scientific">Cloeon dipterum</name>
    <dbReference type="NCBI Taxonomy" id="197152"/>
    <lineage>
        <taxon>Eukaryota</taxon>
        <taxon>Metazoa</taxon>
        <taxon>Ecdysozoa</taxon>
        <taxon>Arthropoda</taxon>
        <taxon>Hexapoda</taxon>
        <taxon>Insecta</taxon>
        <taxon>Pterygota</taxon>
        <taxon>Palaeoptera</taxon>
        <taxon>Ephemeroptera</taxon>
        <taxon>Pisciforma</taxon>
        <taxon>Baetidae</taxon>
        <taxon>Cloeon</taxon>
    </lineage>
</organism>
<dbReference type="OrthoDB" id="551431at2759"/>
<accession>A0A8S1DM91</accession>
<evidence type="ECO:0000256" key="2">
    <source>
        <dbReference type="ARBA" id="ARBA00013846"/>
    </source>
</evidence>
<sequence>MQLYRKNQVTDEQLCRAQSELAHLSETYSCYLSSLRRYSAIKDAYHSQGERTVRQTADMVGFKLPHDPK</sequence>
<evidence type="ECO:0000256" key="1">
    <source>
        <dbReference type="ARBA" id="ARBA00009058"/>
    </source>
</evidence>
<name>A0A8S1DM91_9INSE</name>
<dbReference type="PANTHER" id="PTHR31716:SF1">
    <property type="entry name" value="PROTEIN FMC1 HOMOLOG"/>
    <property type="match status" value="1"/>
</dbReference>
<evidence type="ECO:0000313" key="3">
    <source>
        <dbReference type="EMBL" id="CAB3382172.1"/>
    </source>
</evidence>
<dbReference type="GO" id="GO:0005739">
    <property type="term" value="C:mitochondrion"/>
    <property type="evidence" value="ECO:0007669"/>
    <property type="project" value="TreeGrafter"/>
</dbReference>
<comment type="similarity">
    <text evidence="1">Belongs to the FMC1 family.</text>
</comment>
<keyword evidence="4" id="KW-1185">Reference proteome</keyword>
<dbReference type="PANTHER" id="PTHR31716">
    <property type="entry name" value="PROTEIN FMC1 HOMOLOG"/>
    <property type="match status" value="1"/>
</dbReference>
<gene>
    <name evidence="3" type="ORF">CLODIP_2_CD12721</name>
</gene>
<reference evidence="3 4" key="1">
    <citation type="submission" date="2020-04" db="EMBL/GenBank/DDBJ databases">
        <authorList>
            <person name="Alioto T."/>
            <person name="Alioto T."/>
            <person name="Gomez Garrido J."/>
        </authorList>
    </citation>
    <scope>NUCLEOTIDE SEQUENCE [LARGE SCALE GENOMIC DNA]</scope>
</reference>
<dbReference type="InterPro" id="IPR037667">
    <property type="entry name" value="FMC1_homologue"/>
</dbReference>
<proteinExistence type="inferred from homology"/>
<dbReference type="EMBL" id="CADEPI010000259">
    <property type="protein sequence ID" value="CAB3382172.1"/>
    <property type="molecule type" value="Genomic_DNA"/>
</dbReference>
<evidence type="ECO:0000313" key="4">
    <source>
        <dbReference type="Proteomes" id="UP000494165"/>
    </source>
</evidence>
<dbReference type="Proteomes" id="UP000494165">
    <property type="component" value="Unassembled WGS sequence"/>
</dbReference>